<reference evidence="4 5" key="1">
    <citation type="journal article" date="2012" name="BMC Genomics">
        <title>Comparative genomic analysis and phylogenetic position of Theileria equi.</title>
        <authorList>
            <person name="Kappmeyer L.S."/>
            <person name="Thiagarajan M."/>
            <person name="Herndon D.R."/>
            <person name="Ramsay J.D."/>
            <person name="Caler E."/>
            <person name="Djikeng A."/>
            <person name="Gillespie J.J."/>
            <person name="Lau A.O."/>
            <person name="Roalson E.H."/>
            <person name="Silva J.C."/>
            <person name="Silva M.G."/>
            <person name="Suarez C.E."/>
            <person name="Ueti M.W."/>
            <person name="Nene V.M."/>
            <person name="Mealey R.H."/>
            <person name="Knowles D.P."/>
            <person name="Brayton K.A."/>
        </authorList>
    </citation>
    <scope>NUCLEOTIDE SEQUENCE [LARGE SCALE GENOMIC DNA]</scope>
    <source>
        <strain evidence="4 5">WA</strain>
    </source>
</reference>
<feature type="compositionally biased region" description="Basic residues" evidence="2">
    <location>
        <begin position="285"/>
        <end position="298"/>
    </location>
</feature>
<dbReference type="InterPro" id="IPR052225">
    <property type="entry name" value="Ser/Arg_repetitive_matrix"/>
</dbReference>
<dbReference type="EMBL" id="CP001669">
    <property type="protein sequence ID" value="AFZ79258.1"/>
    <property type="molecule type" value="Genomic_DNA"/>
</dbReference>
<dbReference type="PROSITE" id="PS51025">
    <property type="entry name" value="PWI"/>
    <property type="match status" value="1"/>
</dbReference>
<dbReference type="RefSeq" id="XP_004828924.1">
    <property type="nucleotide sequence ID" value="XM_004828867.1"/>
</dbReference>
<proteinExistence type="predicted"/>
<dbReference type="GO" id="GO:0006397">
    <property type="term" value="P:mRNA processing"/>
    <property type="evidence" value="ECO:0007669"/>
    <property type="project" value="UniProtKB-KW"/>
</dbReference>
<dbReference type="OrthoDB" id="163257at2759"/>
<organism evidence="4 5">
    <name type="scientific">Theileria equi strain WA</name>
    <dbReference type="NCBI Taxonomy" id="1537102"/>
    <lineage>
        <taxon>Eukaryota</taxon>
        <taxon>Sar</taxon>
        <taxon>Alveolata</taxon>
        <taxon>Apicomplexa</taxon>
        <taxon>Aconoidasida</taxon>
        <taxon>Piroplasmida</taxon>
        <taxon>Theileriidae</taxon>
        <taxon>Theileria</taxon>
    </lineage>
</organism>
<dbReference type="PANTHER" id="PTHR23148">
    <property type="entry name" value="SERINE/ARGININE REGULATED NUCLEAR MATRIX PROTEIN"/>
    <property type="match status" value="1"/>
</dbReference>
<feature type="compositionally biased region" description="Basic and acidic residues" evidence="2">
    <location>
        <begin position="273"/>
        <end position="284"/>
    </location>
</feature>
<dbReference type="PANTHER" id="PTHR23148:SF0">
    <property type="entry name" value="SERINE_ARGININE REPETITIVE MATRIX PROTEIN 1"/>
    <property type="match status" value="1"/>
</dbReference>
<dbReference type="InterPro" id="IPR002483">
    <property type="entry name" value="PWI_dom"/>
</dbReference>
<dbReference type="GeneID" id="15805989"/>
<evidence type="ECO:0000259" key="3">
    <source>
        <dbReference type="PROSITE" id="PS51025"/>
    </source>
</evidence>
<dbReference type="SMART" id="SM00311">
    <property type="entry name" value="PWI"/>
    <property type="match status" value="1"/>
</dbReference>
<accession>L0AVI3</accession>
<keyword evidence="5" id="KW-1185">Reference proteome</keyword>
<dbReference type="eggNOG" id="KOG2146">
    <property type="taxonomic scope" value="Eukaryota"/>
</dbReference>
<dbReference type="SUPFAM" id="SSF101233">
    <property type="entry name" value="PWI domain"/>
    <property type="match status" value="1"/>
</dbReference>
<feature type="region of interest" description="Disordered" evidence="2">
    <location>
        <begin position="159"/>
        <end position="332"/>
    </location>
</feature>
<dbReference type="GO" id="GO:0003723">
    <property type="term" value="F:RNA binding"/>
    <property type="evidence" value="ECO:0007669"/>
    <property type="project" value="TreeGrafter"/>
</dbReference>
<dbReference type="InterPro" id="IPR036483">
    <property type="entry name" value="PWI_dom_sf"/>
</dbReference>
<dbReference type="VEuPathDB" id="PiroplasmaDB:BEWA_021050"/>
<evidence type="ECO:0000313" key="5">
    <source>
        <dbReference type="Proteomes" id="UP000031512"/>
    </source>
</evidence>
<dbReference type="Pfam" id="PF01480">
    <property type="entry name" value="PWI"/>
    <property type="match status" value="1"/>
</dbReference>
<dbReference type="STRING" id="1537102.L0AVI3"/>
<evidence type="ECO:0000256" key="1">
    <source>
        <dbReference type="ARBA" id="ARBA00022664"/>
    </source>
</evidence>
<dbReference type="Proteomes" id="UP000031512">
    <property type="component" value="Chromosome 1"/>
</dbReference>
<feature type="domain" description="PWI" evidence="3">
    <location>
        <begin position="29"/>
        <end position="150"/>
    </location>
</feature>
<feature type="compositionally biased region" description="Low complexity" evidence="2">
    <location>
        <begin position="242"/>
        <end position="260"/>
    </location>
</feature>
<name>L0AVI3_THEEQ</name>
<dbReference type="GO" id="GO:0048024">
    <property type="term" value="P:regulation of mRNA splicing, via spliceosome"/>
    <property type="evidence" value="ECO:0007669"/>
    <property type="project" value="TreeGrafter"/>
</dbReference>
<evidence type="ECO:0000313" key="4">
    <source>
        <dbReference type="EMBL" id="AFZ79258.1"/>
    </source>
</evidence>
<feature type="compositionally biased region" description="Basic residues" evidence="2">
    <location>
        <begin position="263"/>
        <end position="272"/>
    </location>
</feature>
<sequence>MLNASRFSRGGGDQKTPFLVGKERELFESKKWPSSFSKPVDITKIRIDAFKPWITKRTAELMGVDDEIVVDYCISQLKVLGETDAKANIENAGDGGTVFNEKPSLDPKRLQINLTGFMAKKAHVFVKELWDLLLSAQENEYGIPQAFIDEKKREIENEANAELSSIKEDRETHIYDEDRHVDENYTDSKREVSHTNERRYKTERRRSSTPVRRGSYSHKDRRYDRHRTHRYKRSHSRDIRRGSYSRSSSSSQSSTSSYEYSNRKHRRHSRRESRRDRSSSSDYHRRSRRSRSGRRHRRSRDDYKRRRNSRYDSDSSPSIAPERLRGKTRNRS</sequence>
<dbReference type="Gene3D" id="1.20.1390.10">
    <property type="entry name" value="PWI domain"/>
    <property type="match status" value="1"/>
</dbReference>
<gene>
    <name evidence="4" type="ORF">BEWA_021050</name>
</gene>
<dbReference type="AlphaFoldDB" id="L0AVI3"/>
<feature type="compositionally biased region" description="Basic and acidic residues" evidence="2">
    <location>
        <begin position="299"/>
        <end position="313"/>
    </location>
</feature>
<protein>
    <recommendedName>
        <fullName evidence="3">PWI domain-containing protein</fullName>
    </recommendedName>
</protein>
<dbReference type="KEGG" id="beq:BEWA_021050"/>
<feature type="compositionally biased region" description="Basic and acidic residues" evidence="2">
    <location>
        <begin position="165"/>
        <end position="200"/>
    </location>
</feature>
<keyword evidence="1" id="KW-0507">mRNA processing</keyword>
<feature type="compositionally biased region" description="Basic residues" evidence="2">
    <location>
        <begin position="224"/>
        <end position="235"/>
    </location>
</feature>
<dbReference type="GO" id="GO:0005681">
    <property type="term" value="C:spliceosomal complex"/>
    <property type="evidence" value="ECO:0007669"/>
    <property type="project" value="TreeGrafter"/>
</dbReference>
<evidence type="ECO:0000256" key="2">
    <source>
        <dbReference type="SAM" id="MobiDB-lite"/>
    </source>
</evidence>